<gene>
    <name evidence="2" type="ORF">HNQ94_000948</name>
</gene>
<dbReference type="EMBL" id="JACHGH010000002">
    <property type="protein sequence ID" value="MBB6452503.1"/>
    <property type="molecule type" value="Genomic_DNA"/>
</dbReference>
<dbReference type="AlphaFoldDB" id="A0A841Q1Y9"/>
<dbReference type="PROSITE" id="PS51257">
    <property type="entry name" value="PROKAR_LIPOPROTEIN"/>
    <property type="match status" value="1"/>
</dbReference>
<dbReference type="Proteomes" id="UP000581688">
    <property type="component" value="Unassembled WGS sequence"/>
</dbReference>
<reference evidence="2 3" key="1">
    <citation type="submission" date="2020-08" db="EMBL/GenBank/DDBJ databases">
        <title>Genomic Encyclopedia of Type Strains, Phase IV (KMG-IV): sequencing the most valuable type-strain genomes for metagenomic binning, comparative biology and taxonomic classification.</title>
        <authorList>
            <person name="Goeker M."/>
        </authorList>
    </citation>
    <scope>NUCLEOTIDE SEQUENCE [LARGE SCALE GENOMIC DNA]</scope>
    <source>
        <strain evidence="2 3">DSM 19612</strain>
    </source>
</reference>
<keyword evidence="1" id="KW-0732">Signal</keyword>
<organism evidence="2 3">
    <name type="scientific">Salirhabdus euzebyi</name>
    <dbReference type="NCBI Taxonomy" id="394506"/>
    <lineage>
        <taxon>Bacteria</taxon>
        <taxon>Bacillati</taxon>
        <taxon>Bacillota</taxon>
        <taxon>Bacilli</taxon>
        <taxon>Bacillales</taxon>
        <taxon>Bacillaceae</taxon>
        <taxon>Salirhabdus</taxon>
    </lineage>
</organism>
<evidence type="ECO:0000256" key="1">
    <source>
        <dbReference type="SAM" id="SignalP"/>
    </source>
</evidence>
<sequence length="115" mass="13418">MRNVFLLFFLSLLLILTSCSRTEIPDEFQDLRPSNSSEFYIIGFQQHQHEVERINSELEKFVEDDSVIGVTMYYKVSEKPDSILEKFNINDGSGFIVLINEGIPYYISSYSEFKN</sequence>
<feature type="chain" id="PRO_5032945894" description="Lipoprotein" evidence="1">
    <location>
        <begin position="22"/>
        <end position="115"/>
    </location>
</feature>
<dbReference type="RefSeq" id="WP_174494847.1">
    <property type="nucleotide sequence ID" value="NZ_CADDWK010000002.1"/>
</dbReference>
<accession>A0A841Q1Y9</accession>
<name>A0A841Q1Y9_9BACI</name>
<feature type="signal peptide" evidence="1">
    <location>
        <begin position="1"/>
        <end position="21"/>
    </location>
</feature>
<evidence type="ECO:0008006" key="4">
    <source>
        <dbReference type="Google" id="ProtNLM"/>
    </source>
</evidence>
<keyword evidence="3" id="KW-1185">Reference proteome</keyword>
<proteinExistence type="predicted"/>
<evidence type="ECO:0000313" key="2">
    <source>
        <dbReference type="EMBL" id="MBB6452503.1"/>
    </source>
</evidence>
<protein>
    <recommendedName>
        <fullName evidence="4">Lipoprotein</fullName>
    </recommendedName>
</protein>
<comment type="caution">
    <text evidence="2">The sequence shown here is derived from an EMBL/GenBank/DDBJ whole genome shotgun (WGS) entry which is preliminary data.</text>
</comment>
<evidence type="ECO:0000313" key="3">
    <source>
        <dbReference type="Proteomes" id="UP000581688"/>
    </source>
</evidence>